<dbReference type="EMBL" id="JBBPBN010000287">
    <property type="protein sequence ID" value="KAK8490277.1"/>
    <property type="molecule type" value="Genomic_DNA"/>
</dbReference>
<gene>
    <name evidence="4" type="ORF">V6N11_048203</name>
</gene>
<evidence type="ECO:0008006" key="6">
    <source>
        <dbReference type="Google" id="ProtNLM"/>
    </source>
</evidence>
<feature type="compositionally biased region" description="Low complexity" evidence="3">
    <location>
        <begin position="42"/>
        <end position="51"/>
    </location>
</feature>
<accession>A0ABR2ABM3</accession>
<evidence type="ECO:0000256" key="1">
    <source>
        <dbReference type="ARBA" id="ARBA00008403"/>
    </source>
</evidence>
<evidence type="ECO:0000313" key="4">
    <source>
        <dbReference type="EMBL" id="KAK8490277.1"/>
    </source>
</evidence>
<reference evidence="4 5" key="1">
    <citation type="journal article" date="2024" name="G3 (Bethesda)">
        <title>Genome assembly of Hibiscus sabdariffa L. provides insights into metabolisms of medicinal natural products.</title>
        <authorList>
            <person name="Kim T."/>
        </authorList>
    </citation>
    <scope>NUCLEOTIDE SEQUENCE [LARGE SCALE GENOMIC DNA]</scope>
    <source>
        <strain evidence="4">TK-2024</strain>
        <tissue evidence="4">Old leaves</tissue>
    </source>
</reference>
<dbReference type="InterPro" id="IPR030513">
    <property type="entry name" value="Dehydrin_CS"/>
</dbReference>
<dbReference type="Proteomes" id="UP001396334">
    <property type="component" value="Unassembled WGS sequence"/>
</dbReference>
<dbReference type="PROSITE" id="PS00823">
    <property type="entry name" value="DEHYDRIN_2"/>
    <property type="match status" value="1"/>
</dbReference>
<evidence type="ECO:0000313" key="5">
    <source>
        <dbReference type="Proteomes" id="UP001396334"/>
    </source>
</evidence>
<protein>
    <recommendedName>
        <fullName evidence="6">Dehydrin</fullName>
    </recommendedName>
</protein>
<feature type="compositionally biased region" description="Basic and acidic residues" evidence="3">
    <location>
        <begin position="108"/>
        <end position="122"/>
    </location>
</feature>
<comment type="caution">
    <text evidence="4">The sequence shown here is derived from an EMBL/GenBank/DDBJ whole genome shotgun (WGS) entry which is preliminary data.</text>
</comment>
<dbReference type="PANTHER" id="PTHR33346:SF5">
    <property type="entry name" value="DEHYDRIN LEA-RELATED"/>
    <property type="match status" value="1"/>
</dbReference>
<evidence type="ECO:0000256" key="2">
    <source>
        <dbReference type="RuleBase" id="RU003995"/>
    </source>
</evidence>
<feature type="compositionally biased region" description="Low complexity" evidence="3">
    <location>
        <begin position="62"/>
        <end position="71"/>
    </location>
</feature>
<feature type="region of interest" description="Disordered" evidence="3">
    <location>
        <begin position="1"/>
        <end position="177"/>
    </location>
</feature>
<comment type="similarity">
    <text evidence="1 2">Belongs to the plant dehydrin family.</text>
</comment>
<dbReference type="PANTHER" id="PTHR33346">
    <property type="entry name" value="DEHYDRIN XERO 2-RELATED"/>
    <property type="match status" value="1"/>
</dbReference>
<evidence type="ECO:0000256" key="3">
    <source>
        <dbReference type="SAM" id="MobiDB-lite"/>
    </source>
</evidence>
<dbReference type="Pfam" id="PF00257">
    <property type="entry name" value="Dehydrin"/>
    <property type="match status" value="1"/>
</dbReference>
<feature type="compositionally biased region" description="Polar residues" evidence="3">
    <location>
        <begin position="127"/>
        <end position="144"/>
    </location>
</feature>
<dbReference type="InterPro" id="IPR000167">
    <property type="entry name" value="Dehydrin"/>
</dbReference>
<name>A0ABR2ABM3_9ROSI</name>
<dbReference type="PROSITE" id="PS00315">
    <property type="entry name" value="DEHYDRIN_1"/>
    <property type="match status" value="1"/>
</dbReference>
<proteinExistence type="inferred from homology"/>
<keyword evidence="5" id="KW-1185">Reference proteome</keyword>
<sequence length="195" mass="20999">MADLRDEHGNPIQLTDGHGNPVQLTDEHGNPVYVTGVATKHPGTTTTLPGLMGHDTGFAAYQPQQQLQRQPQQPPGASGGEKIQRSNSSSSSSSEDDGEGGRRKKGLKEKVKEKLSGGKFPEEEQSGTKTEAMKNTYTTTTTLGQHPHGHDATTTTTLGQHPHGHDATTTANRHEKKSVMEKIKEKLPGHHGPKH</sequence>
<organism evidence="4 5">
    <name type="scientific">Hibiscus sabdariffa</name>
    <name type="common">roselle</name>
    <dbReference type="NCBI Taxonomy" id="183260"/>
    <lineage>
        <taxon>Eukaryota</taxon>
        <taxon>Viridiplantae</taxon>
        <taxon>Streptophyta</taxon>
        <taxon>Embryophyta</taxon>
        <taxon>Tracheophyta</taxon>
        <taxon>Spermatophyta</taxon>
        <taxon>Magnoliopsida</taxon>
        <taxon>eudicotyledons</taxon>
        <taxon>Gunneridae</taxon>
        <taxon>Pentapetalae</taxon>
        <taxon>rosids</taxon>
        <taxon>malvids</taxon>
        <taxon>Malvales</taxon>
        <taxon>Malvaceae</taxon>
        <taxon>Malvoideae</taxon>
        <taxon>Hibiscus</taxon>
    </lineage>
</organism>